<name>A0A9W9KR16_9EURO</name>
<protein>
    <recommendedName>
        <fullName evidence="4">LYR family protein</fullName>
    </recommendedName>
</protein>
<evidence type="ECO:0000256" key="1">
    <source>
        <dbReference type="SAM" id="MobiDB-lite"/>
    </source>
</evidence>
<organism evidence="2 3">
    <name type="scientific">Penicillium alfredii</name>
    <dbReference type="NCBI Taxonomy" id="1506179"/>
    <lineage>
        <taxon>Eukaryota</taxon>
        <taxon>Fungi</taxon>
        <taxon>Dikarya</taxon>
        <taxon>Ascomycota</taxon>
        <taxon>Pezizomycotina</taxon>
        <taxon>Eurotiomycetes</taxon>
        <taxon>Eurotiomycetidae</taxon>
        <taxon>Eurotiales</taxon>
        <taxon>Aspergillaceae</taxon>
        <taxon>Penicillium</taxon>
    </lineage>
</organism>
<proteinExistence type="predicted"/>
<dbReference type="RefSeq" id="XP_056515899.1">
    <property type="nucleotide sequence ID" value="XM_056651049.1"/>
</dbReference>
<reference evidence="2" key="2">
    <citation type="journal article" date="2023" name="IMA Fungus">
        <title>Comparative genomic study of the Penicillium genus elucidates a diverse pangenome and 15 lateral gene transfer events.</title>
        <authorList>
            <person name="Petersen C."/>
            <person name="Sorensen T."/>
            <person name="Nielsen M.R."/>
            <person name="Sondergaard T.E."/>
            <person name="Sorensen J.L."/>
            <person name="Fitzpatrick D.A."/>
            <person name="Frisvad J.C."/>
            <person name="Nielsen K.L."/>
        </authorList>
    </citation>
    <scope>NUCLEOTIDE SEQUENCE</scope>
    <source>
        <strain evidence="2">IBT 34128</strain>
    </source>
</reference>
<dbReference type="GeneID" id="81390217"/>
<dbReference type="OrthoDB" id="275715at2759"/>
<accession>A0A9W9KR16</accession>
<feature type="compositionally biased region" description="Acidic residues" evidence="1">
    <location>
        <begin position="324"/>
        <end position="345"/>
    </location>
</feature>
<feature type="compositionally biased region" description="Low complexity" evidence="1">
    <location>
        <begin position="528"/>
        <end position="537"/>
    </location>
</feature>
<feature type="region of interest" description="Disordered" evidence="1">
    <location>
        <begin position="1"/>
        <end position="25"/>
    </location>
</feature>
<keyword evidence="3" id="KW-1185">Reference proteome</keyword>
<evidence type="ECO:0008006" key="4">
    <source>
        <dbReference type="Google" id="ProtNLM"/>
    </source>
</evidence>
<gene>
    <name evidence="2" type="ORF">NUU61_000465</name>
</gene>
<evidence type="ECO:0000313" key="2">
    <source>
        <dbReference type="EMBL" id="KAJ5114706.1"/>
    </source>
</evidence>
<dbReference type="AlphaFoldDB" id="A0A9W9KR16"/>
<feature type="compositionally biased region" description="Polar residues" evidence="1">
    <location>
        <begin position="561"/>
        <end position="581"/>
    </location>
</feature>
<dbReference type="Proteomes" id="UP001141434">
    <property type="component" value="Unassembled WGS sequence"/>
</dbReference>
<dbReference type="EMBL" id="JAPMSZ010000001">
    <property type="protein sequence ID" value="KAJ5114706.1"/>
    <property type="molecule type" value="Genomic_DNA"/>
</dbReference>
<reference evidence="2" key="1">
    <citation type="submission" date="2022-11" db="EMBL/GenBank/DDBJ databases">
        <authorList>
            <person name="Petersen C."/>
        </authorList>
    </citation>
    <scope>NUCLEOTIDE SEQUENCE</scope>
    <source>
        <strain evidence="2">IBT 34128</strain>
    </source>
</reference>
<feature type="compositionally biased region" description="Low complexity" evidence="1">
    <location>
        <begin position="483"/>
        <end position="493"/>
    </location>
</feature>
<evidence type="ECO:0000313" key="3">
    <source>
        <dbReference type="Proteomes" id="UP001141434"/>
    </source>
</evidence>
<feature type="region of interest" description="Disordered" evidence="1">
    <location>
        <begin position="251"/>
        <end position="683"/>
    </location>
</feature>
<feature type="compositionally biased region" description="Basic residues" evidence="1">
    <location>
        <begin position="259"/>
        <end position="281"/>
    </location>
</feature>
<feature type="compositionally biased region" description="Low complexity" evidence="1">
    <location>
        <begin position="392"/>
        <end position="408"/>
    </location>
</feature>
<sequence length="683" mass="71731">MPSTFRASRSGRHLDNGPNRTRTGQIDHDVFEGLPVRRWSRQPHTFSQAPKPDDLEFGVQGPSGVTTLPELPMPRDSQLLPAMSRALLRAARAGCVYIRDSGRAPNDNEKELPDAEDQAAAAVHLADRSFTSRKWMALPKHMEPPEIEFLAKRRPGLHSLYGGAAAADGSSGAPPMRKTKFKKVDPETGNISIYEAWVPDGHRIEGEITEDVQTLAEQSSVPVKSEAPAPGTVVDGVGVVNSEGVVVAEAGSAAVMTPPKRRPPPPKRKGKGIGKGRKKKVMFAPGEGADAATVHGVAPGPTDGATGFKQEEQDASRMSVDQSGQEEEDEDGEEGEESDEGDESMVDAKTPETPQPQSGAESTDRPSTDVDMTDATSEALPDSQEPSRPEQEAPSQEPAEPEISQPEELSQEDPGAQASTTSTTPAEKTEEPTTESAETPHEKPAVSAVDESAAGEELPPATTEDEPNIEHSEQAVPDDETQASEQAAPPLAEEAADPSVGSKSAEVTEPASKEIKGESPSTDRDEPAAAPTANPEESSIEEDFSKQSQAPGPSAGGSIEATEQGSNPSPTPSGAQESEQAPEQPVPQLDVPQKPAPENKSQEPAAPEPTEKKEDIEMGVAPGPLELQPPQEKDSASAQAEPPAEPQPTPGEPVESSAPDSSATGPTEPGQAEGTGRGAEEQT</sequence>
<comment type="caution">
    <text evidence="2">The sequence shown here is derived from an EMBL/GenBank/DDBJ whole genome shotgun (WGS) entry which is preliminary data.</text>
</comment>
<feature type="compositionally biased region" description="Basic and acidic residues" evidence="1">
    <location>
        <begin position="511"/>
        <end position="527"/>
    </location>
</feature>